<dbReference type="EMBL" id="AMGX01000005">
    <property type="protein sequence ID" value="EXJ72992.1"/>
    <property type="molecule type" value="Genomic_DNA"/>
</dbReference>
<organism evidence="1 2">
    <name type="scientific">Cladophialophora psammophila CBS 110553</name>
    <dbReference type="NCBI Taxonomy" id="1182543"/>
    <lineage>
        <taxon>Eukaryota</taxon>
        <taxon>Fungi</taxon>
        <taxon>Dikarya</taxon>
        <taxon>Ascomycota</taxon>
        <taxon>Pezizomycotina</taxon>
        <taxon>Eurotiomycetes</taxon>
        <taxon>Chaetothyriomycetidae</taxon>
        <taxon>Chaetothyriales</taxon>
        <taxon>Herpotrichiellaceae</taxon>
        <taxon>Cladophialophora</taxon>
    </lineage>
</organism>
<dbReference type="OrthoDB" id="4131581at2759"/>
<sequence length="141" mass="15488">MFEGEKIQVEGPKYIKKKSELALPSYASGSSVSTALAAGLGSLCLFLARMANESDRQAERFCERSTMLAVFREMQVSPKDKVIAPSQLFANFGRIFYGTDPRPVGLDKFEFSYFEEKIGAGLTTRRARSRERATGATGGTV</sequence>
<proteinExistence type="predicted"/>
<dbReference type="HOGENOM" id="CLU_1825103_0_0_1"/>
<keyword evidence="2" id="KW-1185">Reference proteome</keyword>
<dbReference type="AlphaFoldDB" id="W9WXQ6"/>
<accession>W9WXQ6</accession>
<reference evidence="1 2" key="1">
    <citation type="submission" date="2013-03" db="EMBL/GenBank/DDBJ databases">
        <title>The Genome Sequence of Cladophialophora psammophila CBS 110553.</title>
        <authorList>
            <consortium name="The Broad Institute Genomics Platform"/>
            <person name="Cuomo C."/>
            <person name="de Hoog S."/>
            <person name="Gorbushina A."/>
            <person name="Walker B."/>
            <person name="Young S.K."/>
            <person name="Zeng Q."/>
            <person name="Gargeya S."/>
            <person name="Fitzgerald M."/>
            <person name="Haas B."/>
            <person name="Abouelleil A."/>
            <person name="Allen A.W."/>
            <person name="Alvarado L."/>
            <person name="Arachchi H.M."/>
            <person name="Berlin A.M."/>
            <person name="Chapman S.B."/>
            <person name="Gainer-Dewar J."/>
            <person name="Goldberg J."/>
            <person name="Griggs A."/>
            <person name="Gujja S."/>
            <person name="Hansen M."/>
            <person name="Howarth C."/>
            <person name="Imamovic A."/>
            <person name="Ireland A."/>
            <person name="Larimer J."/>
            <person name="McCowan C."/>
            <person name="Murphy C."/>
            <person name="Pearson M."/>
            <person name="Poon T.W."/>
            <person name="Priest M."/>
            <person name="Roberts A."/>
            <person name="Saif S."/>
            <person name="Shea T."/>
            <person name="Sisk P."/>
            <person name="Sykes S."/>
            <person name="Wortman J."/>
            <person name="Nusbaum C."/>
            <person name="Birren B."/>
        </authorList>
    </citation>
    <scope>NUCLEOTIDE SEQUENCE [LARGE SCALE GENOMIC DNA]</scope>
    <source>
        <strain evidence="1 2">CBS 110553</strain>
    </source>
</reference>
<evidence type="ECO:0000313" key="1">
    <source>
        <dbReference type="EMBL" id="EXJ72992.1"/>
    </source>
</evidence>
<comment type="caution">
    <text evidence="1">The sequence shown here is derived from an EMBL/GenBank/DDBJ whole genome shotgun (WGS) entry which is preliminary data.</text>
</comment>
<dbReference type="GeneID" id="19188866"/>
<name>W9WXQ6_9EURO</name>
<protein>
    <recommendedName>
        <fullName evidence="3">Peptidase S8/S53 domain-containing protein</fullName>
    </recommendedName>
</protein>
<dbReference type="RefSeq" id="XP_007742939.1">
    <property type="nucleotide sequence ID" value="XM_007744749.1"/>
</dbReference>
<evidence type="ECO:0008006" key="3">
    <source>
        <dbReference type="Google" id="ProtNLM"/>
    </source>
</evidence>
<dbReference type="Proteomes" id="UP000019471">
    <property type="component" value="Unassembled WGS sequence"/>
</dbReference>
<gene>
    <name evidence="1" type="ORF">A1O5_04141</name>
</gene>
<evidence type="ECO:0000313" key="2">
    <source>
        <dbReference type="Proteomes" id="UP000019471"/>
    </source>
</evidence>